<evidence type="ECO:0000256" key="1">
    <source>
        <dbReference type="SAM" id="Phobius"/>
    </source>
</evidence>
<keyword evidence="1" id="KW-1133">Transmembrane helix</keyword>
<keyword evidence="1" id="KW-0812">Transmembrane</keyword>
<dbReference type="Proteomes" id="UP001183607">
    <property type="component" value="Unassembled WGS sequence"/>
</dbReference>
<accession>A0ABD5E7J2</accession>
<name>A0ABD5E7J2_9ACTN</name>
<gene>
    <name evidence="2" type="ORF">RM574_17730</name>
</gene>
<comment type="caution">
    <text evidence="2">The sequence shown here is derived from an EMBL/GenBank/DDBJ whole genome shotgun (WGS) entry which is preliminary data.</text>
</comment>
<dbReference type="AlphaFoldDB" id="A0ABD5E7J2"/>
<evidence type="ECO:0000313" key="3">
    <source>
        <dbReference type="Proteomes" id="UP001183607"/>
    </source>
</evidence>
<dbReference type="EMBL" id="JAVRER010000026">
    <property type="protein sequence ID" value="MDT0417333.1"/>
    <property type="molecule type" value="Genomic_DNA"/>
</dbReference>
<keyword evidence="1" id="KW-0472">Membrane</keyword>
<protein>
    <submittedName>
        <fullName evidence="2">Uncharacterized protein</fullName>
    </submittedName>
</protein>
<proteinExistence type="predicted"/>
<reference evidence="3" key="1">
    <citation type="submission" date="2023-07" db="EMBL/GenBank/DDBJ databases">
        <title>30 novel species of actinomycetes from the DSMZ collection.</title>
        <authorList>
            <person name="Nouioui I."/>
        </authorList>
    </citation>
    <scope>NUCLEOTIDE SEQUENCE [LARGE SCALE GENOMIC DNA]</scope>
    <source>
        <strain evidence="3">DSM 41982</strain>
    </source>
</reference>
<dbReference type="RefSeq" id="WP_093854257.1">
    <property type="nucleotide sequence ID" value="NZ_JAVRER010000026.1"/>
</dbReference>
<sequence length="177" mass="19952">MRLALTACGLALLLSTALWAGGDNLLIFWLPCCGVLAAGMAVVVLFRLRRAVRATGLGPLAFLRTRRRLMCGYPPRDSAGHRVAWFVLQEDQRRPVREQWPRGRWRWGLPAFYVVLGLVWALGGNWFLALVWWANSAATGLSIWARRGVEEWLDWLTREVHEADTGPAGVRPPAPRR</sequence>
<organism evidence="2 3">
    <name type="scientific">Streptomyces evansiae</name>
    <dbReference type="NCBI Taxonomy" id="3075535"/>
    <lineage>
        <taxon>Bacteria</taxon>
        <taxon>Bacillati</taxon>
        <taxon>Actinomycetota</taxon>
        <taxon>Actinomycetes</taxon>
        <taxon>Kitasatosporales</taxon>
        <taxon>Streptomycetaceae</taxon>
        <taxon>Streptomyces</taxon>
    </lineage>
</organism>
<feature type="transmembrane region" description="Helical" evidence="1">
    <location>
        <begin position="27"/>
        <end position="46"/>
    </location>
</feature>
<feature type="transmembrane region" description="Helical" evidence="1">
    <location>
        <begin position="111"/>
        <end position="134"/>
    </location>
</feature>
<evidence type="ECO:0000313" key="2">
    <source>
        <dbReference type="EMBL" id="MDT0417333.1"/>
    </source>
</evidence>